<dbReference type="EMBL" id="AP022577">
    <property type="protein sequence ID" value="BBX86391.1"/>
    <property type="molecule type" value="Genomic_DNA"/>
</dbReference>
<keyword evidence="3" id="KW-1185">Reference proteome</keyword>
<evidence type="ECO:0000313" key="3">
    <source>
        <dbReference type="Proteomes" id="UP000465609"/>
    </source>
</evidence>
<reference evidence="2 3" key="1">
    <citation type="journal article" date="2019" name="Emerg. Microbes Infect.">
        <title>Comprehensive subspecies identification of 175 nontuberculous mycobacteria species based on 7547 genomic profiles.</title>
        <authorList>
            <person name="Matsumoto Y."/>
            <person name="Kinjo T."/>
            <person name="Motooka D."/>
            <person name="Nabeya D."/>
            <person name="Jung N."/>
            <person name="Uechi K."/>
            <person name="Horii T."/>
            <person name="Iida T."/>
            <person name="Fujita J."/>
            <person name="Nakamura S."/>
        </authorList>
    </citation>
    <scope>NUCLEOTIDE SEQUENCE [LARGE SCALE GENOMIC DNA]</scope>
    <source>
        <strain evidence="2 3">JCM 15296</strain>
    </source>
</reference>
<dbReference type="RefSeq" id="WP_163911559.1">
    <property type="nucleotide sequence ID" value="NZ_AP022577.1"/>
</dbReference>
<organism evidence="2 3">
    <name type="scientific">Mycolicibacterium aubagnense</name>
    <dbReference type="NCBI Taxonomy" id="319707"/>
    <lineage>
        <taxon>Bacteria</taxon>
        <taxon>Bacillati</taxon>
        <taxon>Actinomycetota</taxon>
        <taxon>Actinomycetes</taxon>
        <taxon>Mycobacteriales</taxon>
        <taxon>Mycobacteriaceae</taxon>
        <taxon>Mycolicibacterium</taxon>
    </lineage>
</organism>
<evidence type="ECO:0000256" key="1">
    <source>
        <dbReference type="SAM" id="MobiDB-lite"/>
    </source>
</evidence>
<protein>
    <submittedName>
        <fullName evidence="2">Uncharacterized protein</fullName>
    </submittedName>
</protein>
<gene>
    <name evidence="2" type="ORF">MAUB_42640</name>
</gene>
<dbReference type="Proteomes" id="UP000465609">
    <property type="component" value="Chromosome"/>
</dbReference>
<evidence type="ECO:0000313" key="2">
    <source>
        <dbReference type="EMBL" id="BBX86391.1"/>
    </source>
</evidence>
<feature type="compositionally biased region" description="Basic and acidic residues" evidence="1">
    <location>
        <begin position="23"/>
        <end position="42"/>
    </location>
</feature>
<proteinExistence type="predicted"/>
<sequence>MTPGRPPLPPNAALRVHAAARDAHRLTEKRLRHEPLTRRHDGAFASDRSQIKMGKKNAH</sequence>
<name>A0ABM7II16_9MYCO</name>
<feature type="region of interest" description="Disordered" evidence="1">
    <location>
        <begin position="23"/>
        <end position="59"/>
    </location>
</feature>
<accession>A0ABM7II16</accession>